<proteinExistence type="inferred from homology"/>
<evidence type="ECO:0000313" key="5">
    <source>
        <dbReference type="Proteomes" id="UP000398619"/>
    </source>
</evidence>
<sequence length="728" mass="84968">MVVLLVGGGSSRLMDAMINKLNKCGHRVYLLTGKKESHFTYPRVFERYDFPYDSDSMKEIFESIRPDVTIFLGAYDTNYTWEYTRKESVQYTADLTNILSAYSVCRRGRFIYLSSQEVYGKSYIDDIPEEEASSAKNFRSMAIAQGEDICRTYKKTQDMDMAVLRLDHFYAVPKKGEQQYNPCYRMMVEALKNGKISANKKNQFSMIYLDDVVEYIYRIMEAEEPGHMVYNISSNCVISQMDLAEMIQKYMKEKIEVADATVGERFRLVLNGKRYREEFDQKIFIDYENGVKQTVEYMEKHSETYLKNQKETTQFSRRIWNNIKIIAKLLVPYIENIVCFIPFFMLNNRAVGSQYFDRLDFYLLYVLLFAIVYGQQQAVFSGLLATAGYCFRQMYQQSGFEVLLNYNTYVWMAQIFILGMVVGYMRDQLHFVRHEDEEEIGYLNGQIDDIADINDSNVRMKHTFETQIVNHKDSLGKIYSITSKLDQYEPEEVLFYAAQILEQLMYSNDIAIYSVANGDYARLFSFTSETAKKMGNSIHYSAMTEMYEELKDDRVYINKNMNPDYPLMANAIYSEDEIQIILMIWGIPWERMNLAEANRLRVTSYLIQNAVVRANRYLDALREDRYLEGTKILGKDAFFHLVTAFLNAKNDGLTECTLLKLDIKKKKFQTKSALLEKNLRRSDYLGIINGELYALLTNTNEENASYVIRRFEEIGCSSTIAGREVVEC</sequence>
<dbReference type="InterPro" id="IPR036291">
    <property type="entry name" value="NAD(P)-bd_dom_sf"/>
</dbReference>
<comment type="similarity">
    <text evidence="1">Belongs to the NAD(P)-dependent epimerase/dehydratase family.</text>
</comment>
<dbReference type="Proteomes" id="UP000398619">
    <property type="component" value="Unassembled WGS sequence"/>
</dbReference>
<evidence type="ECO:0000313" key="4">
    <source>
        <dbReference type="EMBL" id="VUX04249.1"/>
    </source>
</evidence>
<keyword evidence="2" id="KW-0472">Membrane</keyword>
<dbReference type="Pfam" id="PF01370">
    <property type="entry name" value="Epimerase"/>
    <property type="match status" value="1"/>
</dbReference>
<name>A0A564TAX7_9FIRM</name>
<gene>
    <name evidence="4" type="ORF">DLSSTS7063_01425</name>
</gene>
<reference evidence="4 5" key="1">
    <citation type="submission" date="2019-07" db="EMBL/GenBank/DDBJ databases">
        <authorList>
            <person name="Hibberd C M."/>
            <person name="Gehrig L. J."/>
            <person name="Chang H.-W."/>
            <person name="Venkatesh S."/>
        </authorList>
    </citation>
    <scope>NUCLEOTIDE SEQUENCE [LARGE SCALE GENOMIC DNA]</scope>
    <source>
        <strain evidence="4">Dorea_longicatena_SSTS_Bg7063</strain>
    </source>
</reference>
<evidence type="ECO:0000259" key="3">
    <source>
        <dbReference type="Pfam" id="PF01370"/>
    </source>
</evidence>
<dbReference type="RefSeq" id="WP_144100457.1">
    <property type="nucleotide sequence ID" value="NZ_CABHNM010000032.1"/>
</dbReference>
<evidence type="ECO:0000256" key="1">
    <source>
        <dbReference type="ARBA" id="ARBA00007637"/>
    </source>
</evidence>
<dbReference type="Gene3D" id="3.40.50.720">
    <property type="entry name" value="NAD(P)-binding Rossmann-like Domain"/>
    <property type="match status" value="1"/>
</dbReference>
<feature type="transmembrane region" description="Helical" evidence="2">
    <location>
        <begin position="403"/>
        <end position="425"/>
    </location>
</feature>
<dbReference type="AlphaFoldDB" id="A0A564TAX7"/>
<dbReference type="PANTHER" id="PTHR43000">
    <property type="entry name" value="DTDP-D-GLUCOSE 4,6-DEHYDRATASE-RELATED"/>
    <property type="match status" value="1"/>
</dbReference>
<evidence type="ECO:0000256" key="2">
    <source>
        <dbReference type="SAM" id="Phobius"/>
    </source>
</evidence>
<keyword evidence="2" id="KW-1133">Transmembrane helix</keyword>
<feature type="transmembrane region" description="Helical" evidence="2">
    <location>
        <begin position="365"/>
        <end position="391"/>
    </location>
</feature>
<feature type="domain" description="NAD-dependent epimerase/dehydratase" evidence="3">
    <location>
        <begin position="6"/>
        <end position="232"/>
    </location>
</feature>
<keyword evidence="2" id="KW-0812">Transmembrane</keyword>
<protein>
    <submittedName>
        <fullName evidence="4">NAD dependent epimerase/dehydratase family protein</fullName>
    </submittedName>
</protein>
<dbReference type="SUPFAM" id="SSF51735">
    <property type="entry name" value="NAD(P)-binding Rossmann-fold domains"/>
    <property type="match status" value="1"/>
</dbReference>
<organism evidence="4 5">
    <name type="scientific">Dorea longicatena</name>
    <dbReference type="NCBI Taxonomy" id="88431"/>
    <lineage>
        <taxon>Bacteria</taxon>
        <taxon>Bacillati</taxon>
        <taxon>Bacillota</taxon>
        <taxon>Clostridia</taxon>
        <taxon>Lachnospirales</taxon>
        <taxon>Lachnospiraceae</taxon>
        <taxon>Dorea</taxon>
    </lineage>
</organism>
<feature type="transmembrane region" description="Helical" evidence="2">
    <location>
        <begin position="325"/>
        <end position="345"/>
    </location>
</feature>
<accession>A0A564TAX7</accession>
<dbReference type="EMBL" id="CABHNM010000032">
    <property type="protein sequence ID" value="VUX04249.1"/>
    <property type="molecule type" value="Genomic_DNA"/>
</dbReference>
<dbReference type="InterPro" id="IPR001509">
    <property type="entry name" value="Epimerase_deHydtase"/>
</dbReference>